<evidence type="ECO:0000313" key="2">
    <source>
        <dbReference type="WBParaSite" id="PS1159_v2.g3844.t1"/>
    </source>
</evidence>
<proteinExistence type="predicted"/>
<name>A0AC35GDH5_9BILA</name>
<dbReference type="Proteomes" id="UP000887580">
    <property type="component" value="Unplaced"/>
</dbReference>
<dbReference type="WBParaSite" id="PS1159_v2.g3844.t1">
    <property type="protein sequence ID" value="PS1159_v2.g3844.t1"/>
    <property type="gene ID" value="PS1159_v2.g3844"/>
</dbReference>
<evidence type="ECO:0000313" key="1">
    <source>
        <dbReference type="Proteomes" id="UP000887580"/>
    </source>
</evidence>
<accession>A0AC35GDH5</accession>
<reference evidence="2" key="1">
    <citation type="submission" date="2022-11" db="UniProtKB">
        <authorList>
            <consortium name="WormBaseParasite"/>
        </authorList>
    </citation>
    <scope>IDENTIFICATION</scope>
</reference>
<protein>
    <submittedName>
        <fullName evidence="2">Uncharacterized protein</fullName>
    </submittedName>
</protein>
<sequence>MSYHTDMKEQFDEHFENVKNQVIQKERELQRLINLHEHEQVQRDHDHRKMVEDYEKLCHYVKTNGINLQKALSAESEEDVHRKRKIIELKKQIYKANEKREKISKELVDAQRSLQRDEKNFENIKLFYSHAAKDPLFRKKAAGYGVNFSVKIAKNGKKMFIPDFDKDYTKLAEMFDKMKKLQILVCFEKHHSESSEEKKISKMLSRLSRETFPQQIRLYSAAAKSPSTTKKSLTKEGKPNLVFVDGVRTPFTVSGTVFKDLMAVDLQREALKITLIKRTGVAFEDIGHVTCGTVIQEPKTSNIAREAWLTAGFPDNVPCNTVTLACISANLAMTQIMGLLSSGYLEAGIAGGVEVLSDVPIRYNRKARAAMLSMQKAKALPDKLGLGKTIISNLFSPELPAVAEFTSGETMGHSGDRLAAAFNVSRKEQDEFAIRSHTFAQEATKKGLLTDIAPVFVPGKKGESISADNGIRISTYEKLNSLKPAFIKPHGTVTAGNASFLTDGASAALLTTEEFAKKRGLKPKAYLRDFLFVAQDPKDQLLLSPAYVIPKLLDKAGLTLNDIDVFEIHEAFAGQVLANLNAMDSDFFCKEHMKRNGKYGRVPMEKLNLWGGSLSIGHPFGATGVRLVSHAANRLKHEGGQLAIIAACAAGGHGVGMLVETYPN</sequence>
<organism evidence="1 2">
    <name type="scientific">Panagrolaimus sp. PS1159</name>
    <dbReference type="NCBI Taxonomy" id="55785"/>
    <lineage>
        <taxon>Eukaryota</taxon>
        <taxon>Metazoa</taxon>
        <taxon>Ecdysozoa</taxon>
        <taxon>Nematoda</taxon>
        <taxon>Chromadorea</taxon>
        <taxon>Rhabditida</taxon>
        <taxon>Tylenchina</taxon>
        <taxon>Panagrolaimomorpha</taxon>
        <taxon>Panagrolaimoidea</taxon>
        <taxon>Panagrolaimidae</taxon>
        <taxon>Panagrolaimus</taxon>
    </lineage>
</organism>